<dbReference type="InterPro" id="IPR036676">
    <property type="entry name" value="PurM-like_C_sf"/>
</dbReference>
<proteinExistence type="predicted"/>
<name>A0A7J3TJ50_9EURY</name>
<organism evidence="2">
    <name type="scientific">Geoglobus ahangari</name>
    <dbReference type="NCBI Taxonomy" id="113653"/>
    <lineage>
        <taxon>Archaea</taxon>
        <taxon>Methanobacteriati</taxon>
        <taxon>Methanobacteriota</taxon>
        <taxon>Archaeoglobi</taxon>
        <taxon>Archaeoglobales</taxon>
        <taxon>Archaeoglobaceae</taxon>
        <taxon>Geoglobus</taxon>
    </lineage>
</organism>
<feature type="domain" description="PurM-like C-terminal" evidence="1">
    <location>
        <begin position="41"/>
        <end position="154"/>
    </location>
</feature>
<dbReference type="InterPro" id="IPR010918">
    <property type="entry name" value="PurM-like_C_dom"/>
</dbReference>
<dbReference type="Gene3D" id="3.90.650.10">
    <property type="entry name" value="PurM-like C-terminal domain"/>
    <property type="match status" value="1"/>
</dbReference>
<dbReference type="Pfam" id="PF02769">
    <property type="entry name" value="AIRS_C"/>
    <property type="match status" value="1"/>
</dbReference>
<protein>
    <recommendedName>
        <fullName evidence="1">PurM-like C-terminal domain-containing protein</fullName>
    </recommendedName>
</protein>
<comment type="caution">
    <text evidence="2">The sequence shown here is derived from an EMBL/GenBank/DDBJ whole genome shotgun (WGS) entry which is preliminary data.</text>
</comment>
<sequence>MIGLARKGCVIRSNTARDGDDIVVAVDLDGKPRTGLPYNFDSTDKDPSVLIKQFDSMVELAEKKLVNAGKDISNAGVIGTIAMMLETSGKGATVEIDRIPKPENVDLTQWLLSYPACGFCVTTDRTDDVVDIFKKHGLSASVIGKVDSSRVLRLRFGSEEDVFMDFERESIFGLKTRSDFR</sequence>
<dbReference type="GO" id="GO:0009030">
    <property type="term" value="F:thiamine-phosphate kinase activity"/>
    <property type="evidence" value="ECO:0007669"/>
    <property type="project" value="InterPro"/>
</dbReference>
<dbReference type="EMBL" id="DRUC01000099">
    <property type="protein sequence ID" value="HHF48795.1"/>
    <property type="molecule type" value="Genomic_DNA"/>
</dbReference>
<dbReference type="InterPro" id="IPR006283">
    <property type="entry name" value="ThiL-like"/>
</dbReference>
<gene>
    <name evidence="2" type="ORF">ENL48_06665</name>
</gene>
<evidence type="ECO:0000259" key="1">
    <source>
        <dbReference type="Pfam" id="PF02769"/>
    </source>
</evidence>
<reference evidence="2" key="1">
    <citation type="journal article" date="2020" name="mSystems">
        <title>Genome- and Community-Level Interaction Insights into Carbon Utilization and Element Cycling Functions of Hydrothermarchaeota in Hydrothermal Sediment.</title>
        <authorList>
            <person name="Zhou Z."/>
            <person name="Liu Y."/>
            <person name="Xu W."/>
            <person name="Pan J."/>
            <person name="Luo Z.H."/>
            <person name="Li M."/>
        </authorList>
    </citation>
    <scope>NUCLEOTIDE SEQUENCE [LARGE SCALE GENOMIC DNA]</scope>
    <source>
        <strain evidence="2">SpSt-10</strain>
    </source>
</reference>
<dbReference type="PANTHER" id="PTHR30270">
    <property type="entry name" value="THIAMINE-MONOPHOSPHATE KINASE"/>
    <property type="match status" value="1"/>
</dbReference>
<accession>A0A7J3TJ50</accession>
<dbReference type="PANTHER" id="PTHR30270:SF0">
    <property type="entry name" value="THIAMINE-MONOPHOSPHATE KINASE"/>
    <property type="match status" value="1"/>
</dbReference>
<evidence type="ECO:0000313" key="2">
    <source>
        <dbReference type="EMBL" id="HHF48795.1"/>
    </source>
</evidence>
<dbReference type="AlphaFoldDB" id="A0A7J3TJ50"/>
<dbReference type="SUPFAM" id="SSF56042">
    <property type="entry name" value="PurM C-terminal domain-like"/>
    <property type="match status" value="1"/>
</dbReference>
<dbReference type="GO" id="GO:0009228">
    <property type="term" value="P:thiamine biosynthetic process"/>
    <property type="evidence" value="ECO:0007669"/>
    <property type="project" value="InterPro"/>
</dbReference>